<evidence type="ECO:0000313" key="1">
    <source>
        <dbReference type="EMBL" id="CCM62517.1"/>
    </source>
</evidence>
<dbReference type="AlphaFoldDB" id="R4Z1M7"/>
<gene>
    <name evidence="1" type="ORF">BN381_130075</name>
</gene>
<sequence length="141" mass="14498">MSSKRKPSMYPTPDTSAVAAVTVEVVDSGVSAVDSVGASALVLGEANVVGGFVDSTDFGSVSLPQPPASNVKARPAAGKAAIVRARVNMVCASTFSERGPTPTTSPSARAAAPRLSEVKFPTQLMKEHLIGARSGMRPRCR</sequence>
<dbReference type="STRING" id="1229780.BN381_130075"/>
<proteinExistence type="predicted"/>
<name>R4Z1M7_9ACTN</name>
<organism evidence="1 2">
    <name type="scientific">Candidatus Neomicrothrix parvicella RN1</name>
    <dbReference type="NCBI Taxonomy" id="1229780"/>
    <lineage>
        <taxon>Bacteria</taxon>
        <taxon>Bacillati</taxon>
        <taxon>Actinomycetota</taxon>
        <taxon>Acidimicrobiia</taxon>
        <taxon>Acidimicrobiales</taxon>
        <taxon>Microthrixaceae</taxon>
        <taxon>Candidatus Neomicrothrix</taxon>
    </lineage>
</organism>
<keyword evidence="2" id="KW-1185">Reference proteome</keyword>
<comment type="caution">
    <text evidence="1">The sequence shown here is derived from an EMBL/GenBank/DDBJ whole genome shotgun (WGS) entry which is preliminary data.</text>
</comment>
<reference evidence="1 2" key="1">
    <citation type="journal article" date="2013" name="ISME J.">
        <title>Metabolic model for the filamentous 'Candidatus Microthrix parvicella' based on genomic and metagenomic analyses.</title>
        <authorList>
            <person name="Jon McIlroy S."/>
            <person name="Kristiansen R."/>
            <person name="Albertsen M."/>
            <person name="Michael Karst S."/>
            <person name="Rossetti S."/>
            <person name="Lund Nielsen J."/>
            <person name="Tandoi V."/>
            <person name="James Seviour R."/>
            <person name="Nielsen P.H."/>
        </authorList>
    </citation>
    <scope>NUCLEOTIDE SEQUENCE [LARGE SCALE GENOMIC DNA]</scope>
    <source>
        <strain evidence="1 2">RN1</strain>
    </source>
</reference>
<accession>R4Z1M7</accession>
<dbReference type="Proteomes" id="UP000018291">
    <property type="component" value="Unassembled WGS sequence"/>
</dbReference>
<evidence type="ECO:0000313" key="2">
    <source>
        <dbReference type="Proteomes" id="UP000018291"/>
    </source>
</evidence>
<protein>
    <submittedName>
        <fullName evidence="1">Uncharacterized protein</fullName>
    </submittedName>
</protein>
<dbReference type="HOGENOM" id="CLU_1821854_0_0_11"/>
<dbReference type="EMBL" id="CANL01000005">
    <property type="protein sequence ID" value="CCM62517.1"/>
    <property type="molecule type" value="Genomic_DNA"/>
</dbReference>